<evidence type="ECO:0000256" key="1">
    <source>
        <dbReference type="SAM" id="MobiDB-lite"/>
    </source>
</evidence>
<comment type="caution">
    <text evidence="2">The sequence shown here is derived from an EMBL/GenBank/DDBJ whole genome shotgun (WGS) entry which is preliminary data.</text>
</comment>
<feature type="region of interest" description="Disordered" evidence="1">
    <location>
        <begin position="189"/>
        <end position="219"/>
    </location>
</feature>
<organism evidence="2 3">
    <name type="scientific">Phyllosticta citricarpa</name>
    <dbReference type="NCBI Taxonomy" id="55181"/>
    <lineage>
        <taxon>Eukaryota</taxon>
        <taxon>Fungi</taxon>
        <taxon>Dikarya</taxon>
        <taxon>Ascomycota</taxon>
        <taxon>Pezizomycotina</taxon>
        <taxon>Dothideomycetes</taxon>
        <taxon>Dothideomycetes incertae sedis</taxon>
        <taxon>Botryosphaeriales</taxon>
        <taxon>Phyllostictaceae</taxon>
        <taxon>Phyllosticta</taxon>
    </lineage>
</organism>
<evidence type="ECO:0000313" key="3">
    <source>
        <dbReference type="Proteomes" id="UP001365128"/>
    </source>
</evidence>
<feature type="compositionally biased region" description="Basic and acidic residues" evidence="1">
    <location>
        <begin position="194"/>
        <end position="208"/>
    </location>
</feature>
<proteinExistence type="predicted"/>
<accession>A0ABR1MSG4</accession>
<dbReference type="EMBL" id="JBBPDW010000001">
    <property type="protein sequence ID" value="KAK7557015.1"/>
    <property type="molecule type" value="Genomic_DNA"/>
</dbReference>
<keyword evidence="3" id="KW-1185">Reference proteome</keyword>
<protein>
    <submittedName>
        <fullName evidence="2">Uncharacterized protein</fullName>
    </submittedName>
</protein>
<sequence length="219" mass="24765">MLLAPEHCEFEKGRSRLGTIVHLTFLLPKWCVDLSQSTSLAARSLGTIRYARMMSRNEYTEQRRYDRTDGHRGASFVRLNMTVKEIFLEELEDLRIDDERRANLRLRLRLSDNCGLTNRVWPGSISLLARSAAHATGTSGTNSVQQCDLLRVNRDDAHLPRVRRLIWPVIVVCLQRDIRKCVPARGACSQQATSRKEPRGESKPRDCSTCRASESGGGA</sequence>
<reference evidence="2 3" key="1">
    <citation type="submission" date="2024-04" db="EMBL/GenBank/DDBJ databases">
        <title>Phyllosticta paracitricarpa is synonymous to the EU quarantine fungus P. citricarpa based on phylogenomic analyses.</title>
        <authorList>
            <consortium name="Lawrence Berkeley National Laboratory"/>
            <person name="Van Ingen-Buijs V.A."/>
            <person name="Van Westerhoven A.C."/>
            <person name="Haridas S."/>
            <person name="Skiadas P."/>
            <person name="Martin F."/>
            <person name="Groenewald J.Z."/>
            <person name="Crous P.W."/>
            <person name="Seidl M.F."/>
        </authorList>
    </citation>
    <scope>NUCLEOTIDE SEQUENCE [LARGE SCALE GENOMIC DNA]</scope>
    <source>
        <strain evidence="2 3">CBS 122670</strain>
    </source>
</reference>
<gene>
    <name evidence="2" type="ORF">IWX46DRAFT_577163</name>
</gene>
<dbReference type="Proteomes" id="UP001365128">
    <property type="component" value="Unassembled WGS sequence"/>
</dbReference>
<name>A0ABR1MSG4_9PEZI</name>
<evidence type="ECO:0000313" key="2">
    <source>
        <dbReference type="EMBL" id="KAK7557015.1"/>
    </source>
</evidence>